<keyword evidence="2" id="KW-0472">Membrane</keyword>
<sequence>MSSPDPPDNNSSPMSSPSDARYDTALSDTIDTVQDNETWDDLSSPEPELTMMLTELNNRLRSQTQNIRNYRNHQTTESNNSIDDSEIGSLSQRDIPQWQKTAKRTLVFIGYTITTVLFSIIIYLHSLLVRCSYDEETSTMLLDGVFRAQEKAIDDYHRRHRVQVENDDN</sequence>
<feature type="compositionally biased region" description="Polar residues" evidence="1">
    <location>
        <begin position="26"/>
        <end position="36"/>
    </location>
</feature>
<comment type="caution">
    <text evidence="3">The sequence shown here is derived from an EMBL/GenBank/DDBJ whole genome shotgun (WGS) entry which is preliminary data.</text>
</comment>
<evidence type="ECO:0000256" key="2">
    <source>
        <dbReference type="SAM" id="Phobius"/>
    </source>
</evidence>
<evidence type="ECO:0000313" key="4">
    <source>
        <dbReference type="Proteomes" id="UP000590412"/>
    </source>
</evidence>
<dbReference type="OrthoDB" id="4021927at2759"/>
<reference evidence="3" key="1">
    <citation type="submission" date="2020-03" db="EMBL/GenBank/DDBJ databases">
        <title>FDA dAtabase for Regulatory Grade micrObial Sequences (FDA-ARGOS): Supporting development and validation of Infectious Disease Dx tests.</title>
        <authorList>
            <person name="Campos J."/>
            <person name="Goldberg B."/>
            <person name="Tallon L."/>
            <person name="Sadzewicz L."/>
            <person name="Vavikolanu K."/>
            <person name="Mehta A."/>
            <person name="Aluvathingal J."/>
            <person name="Nadendla S."/>
            <person name="Nandy P."/>
            <person name="Geyer C."/>
            <person name="Yan Y."/>
            <person name="Sichtig H."/>
        </authorList>
    </citation>
    <scope>NUCLEOTIDE SEQUENCE [LARGE SCALE GENOMIC DNA]</scope>
    <source>
        <strain evidence="3">FDAARGOS_652</strain>
    </source>
</reference>
<feature type="region of interest" description="Disordered" evidence="1">
    <location>
        <begin position="1"/>
        <end position="45"/>
    </location>
</feature>
<accession>A0A8X7NLB2</accession>
<evidence type="ECO:0000256" key="1">
    <source>
        <dbReference type="SAM" id="MobiDB-lite"/>
    </source>
</evidence>
<keyword evidence="2" id="KW-0812">Transmembrane</keyword>
<feature type="transmembrane region" description="Helical" evidence="2">
    <location>
        <begin position="106"/>
        <end position="128"/>
    </location>
</feature>
<feature type="compositionally biased region" description="Low complexity" evidence="1">
    <location>
        <begin position="8"/>
        <end position="19"/>
    </location>
</feature>
<protein>
    <submittedName>
        <fullName evidence="3">Uncharacterized protein</fullName>
    </submittedName>
</protein>
<proteinExistence type="predicted"/>
<dbReference type="EMBL" id="JABWAB010000003">
    <property type="protein sequence ID" value="KAF6057296.1"/>
    <property type="molecule type" value="Genomic_DNA"/>
</dbReference>
<name>A0A8X7NLB2_CANPA</name>
<dbReference type="Proteomes" id="UP000590412">
    <property type="component" value="Unassembled WGS sequence"/>
</dbReference>
<evidence type="ECO:0000313" key="3">
    <source>
        <dbReference type="EMBL" id="KAF6057296.1"/>
    </source>
</evidence>
<keyword evidence="2" id="KW-1133">Transmembrane helix</keyword>
<organism evidence="3 4">
    <name type="scientific">Candida parapsilosis</name>
    <name type="common">Yeast</name>
    <dbReference type="NCBI Taxonomy" id="5480"/>
    <lineage>
        <taxon>Eukaryota</taxon>
        <taxon>Fungi</taxon>
        <taxon>Dikarya</taxon>
        <taxon>Ascomycota</taxon>
        <taxon>Saccharomycotina</taxon>
        <taxon>Pichiomycetes</taxon>
        <taxon>Debaryomycetaceae</taxon>
        <taxon>Candida/Lodderomyces clade</taxon>
        <taxon>Candida</taxon>
    </lineage>
</organism>
<dbReference type="AlphaFoldDB" id="A0A8X7NLB2"/>
<gene>
    <name evidence="3" type="ORF">FOB60_001851</name>
</gene>